<keyword evidence="2" id="KW-1185">Reference proteome</keyword>
<accession>Q1A0G9</accession>
<protein>
    <submittedName>
        <fullName evidence="1">Uncharacterized protein</fullName>
    </submittedName>
</protein>
<dbReference type="OrthoDB" id="23910at10239"/>
<dbReference type="RefSeq" id="YP_655627.1">
    <property type="nucleotide sequence ID" value="NC_008203.1"/>
</dbReference>
<reference evidence="1 2" key="1">
    <citation type="journal article" date="2006" name="PLoS Genet.">
        <title>Exploring the mycobacteriophage metaproteome: phage genomics as an educational platform.</title>
        <authorList>
            <person name="Hatfull G.F."/>
            <person name="Pedulla M.L."/>
            <person name="Jacobs-Sera D."/>
            <person name="Cichon P.M."/>
            <person name="Foley A."/>
            <person name="Ford M.E."/>
            <person name="Gonda R.M."/>
            <person name="Houtz J.M."/>
            <person name="Hryckowian A.J."/>
            <person name="Kelchner V.A."/>
            <person name="Namburi S."/>
            <person name="Pajcini K.V."/>
            <person name="Popovich M.G."/>
            <person name="Schleicher D.T."/>
            <person name="Simanek B.Z."/>
            <person name="Smith A.L."/>
            <person name="Zdanowicz G.M."/>
            <person name="Kumar V."/>
            <person name="Peebles C.L."/>
            <person name="Jacobs W.R.Jr."/>
            <person name="Lawrence J.G."/>
            <person name="Hendrix R.W."/>
        </authorList>
    </citation>
    <scope>NUCLEOTIDE SEQUENCE [LARGE SCALE GENOMIC DNA]</scope>
</reference>
<dbReference type="KEGG" id="vg:4156908"/>
<sequence>MLIKDVERYTIPLGSPEFGNDGTTVEDLIKALKKLPPKALVSTDYGGSNLFVTHNKPDIDSDCPFEAVLQQVAREMALSTLVPHQYYMR</sequence>
<evidence type="ECO:0000313" key="2">
    <source>
        <dbReference type="Proteomes" id="UP000002541"/>
    </source>
</evidence>
<organism evidence="1 2">
    <name type="scientific">Mycobacterium phage Che12</name>
    <dbReference type="NCBI Taxonomy" id="2911435"/>
    <lineage>
        <taxon>Viruses</taxon>
        <taxon>Duplodnaviria</taxon>
        <taxon>Heunggongvirae</taxon>
        <taxon>Uroviricota</taxon>
        <taxon>Caudoviricetes</taxon>
        <taxon>Fromanvirus</taxon>
        <taxon>Fromanvirus Che12</taxon>
    </lineage>
</organism>
<proteinExistence type="predicted"/>
<gene>
    <name evidence="1" type="primary">48</name>
    <name evidence="1" type="ORF">PBI_CHE12_48</name>
</gene>
<evidence type="ECO:0000313" key="1">
    <source>
        <dbReference type="EMBL" id="ABE67367.1"/>
    </source>
</evidence>
<dbReference type="Proteomes" id="UP000002541">
    <property type="component" value="Segment"/>
</dbReference>
<name>Q1A0G9_9CAUD</name>
<dbReference type="EMBL" id="DQ398043">
    <property type="protein sequence ID" value="ABE67367.1"/>
    <property type="molecule type" value="Genomic_DNA"/>
</dbReference>